<dbReference type="AlphaFoldDB" id="A0A0H1BLM1"/>
<dbReference type="PROSITE" id="PS00463">
    <property type="entry name" value="ZN2_CY6_FUNGAL_1"/>
    <property type="match status" value="1"/>
</dbReference>
<organism evidence="7 8">
    <name type="scientific">Blastomyces silverae</name>
    <dbReference type="NCBI Taxonomy" id="2060906"/>
    <lineage>
        <taxon>Eukaryota</taxon>
        <taxon>Fungi</taxon>
        <taxon>Dikarya</taxon>
        <taxon>Ascomycota</taxon>
        <taxon>Pezizomycotina</taxon>
        <taxon>Eurotiomycetes</taxon>
        <taxon>Eurotiomycetidae</taxon>
        <taxon>Onygenales</taxon>
        <taxon>Ajellomycetaceae</taxon>
        <taxon>Blastomyces</taxon>
    </lineage>
</organism>
<evidence type="ECO:0000256" key="1">
    <source>
        <dbReference type="ARBA" id="ARBA00023015"/>
    </source>
</evidence>
<sequence length="388" mass="44006">MTAHQPSPPVDPSSPSEGNVRKRVCKACDRCRLKKSKCDGANPCGRCKTDNAICVFGERKKAHDKVYPKGYVEMLEQQQAQLVTGLQALYKMMLDGEEWPGDPLKESGNGHPLTHDILERLGALKQEGNSNDEPFEDDLQLAQKKLIANGAGFMQRQDSTSGSESEHSPIFPSRPSLFETPFSMNLNQLPPTPPSPRTFPPRAHQISDQIMEGMSQQHQHQQFILQHQRQQQQQQQQQQNKDNLQQRQQRQQAMQHQRHQFQRQQQMEIHRQQQKHHHQPTMTPQRLAQVQATETQMQMLLSSPGAPPSMNPSLLQRQQSWSQGGGLDDNMDISLDSPLMSFDTPQQTQAFSRPVSLTGGLNSCLPIQPDWMEDADFKAFLNPSVTMI</sequence>
<dbReference type="FunFam" id="4.10.240.10:FF:000013">
    <property type="entry name" value="C6 transcription factor, putative"/>
    <property type="match status" value="1"/>
</dbReference>
<dbReference type="EMBL" id="LDEV01001270">
    <property type="protein sequence ID" value="KLJ11917.1"/>
    <property type="molecule type" value="Genomic_DNA"/>
</dbReference>
<protein>
    <recommendedName>
        <fullName evidence="6">Zn(2)-C6 fungal-type domain-containing protein</fullName>
    </recommendedName>
</protein>
<evidence type="ECO:0000256" key="4">
    <source>
        <dbReference type="ARBA" id="ARBA00023242"/>
    </source>
</evidence>
<dbReference type="InterPro" id="IPR001138">
    <property type="entry name" value="Zn2Cys6_DnaBD"/>
</dbReference>
<feature type="compositionally biased region" description="Low complexity" evidence="5">
    <location>
        <begin position="216"/>
        <end position="255"/>
    </location>
</feature>
<keyword evidence="2" id="KW-0238">DNA-binding</keyword>
<keyword evidence="3" id="KW-0804">Transcription</keyword>
<dbReference type="PROSITE" id="PS50048">
    <property type="entry name" value="ZN2_CY6_FUNGAL_2"/>
    <property type="match status" value="1"/>
</dbReference>
<evidence type="ECO:0000256" key="5">
    <source>
        <dbReference type="SAM" id="MobiDB-lite"/>
    </source>
</evidence>
<dbReference type="PANTHER" id="PTHR47655">
    <property type="entry name" value="QUINIC ACID UTILIZATION ACTIVATOR"/>
    <property type="match status" value="1"/>
</dbReference>
<evidence type="ECO:0000256" key="3">
    <source>
        <dbReference type="ARBA" id="ARBA00023163"/>
    </source>
</evidence>
<feature type="compositionally biased region" description="Pro residues" evidence="5">
    <location>
        <begin position="1"/>
        <end position="12"/>
    </location>
</feature>
<feature type="region of interest" description="Disordered" evidence="5">
    <location>
        <begin position="1"/>
        <end position="21"/>
    </location>
</feature>
<dbReference type="OrthoDB" id="4151048at2759"/>
<dbReference type="Pfam" id="PF00172">
    <property type="entry name" value="Zn_clus"/>
    <property type="match status" value="1"/>
</dbReference>
<evidence type="ECO:0000313" key="7">
    <source>
        <dbReference type="EMBL" id="KLJ11917.1"/>
    </source>
</evidence>
<reference evidence="8" key="1">
    <citation type="journal article" date="2015" name="PLoS Genet.">
        <title>The dynamic genome and transcriptome of the human fungal pathogen Blastomyces and close relative Emmonsia.</title>
        <authorList>
            <person name="Munoz J.F."/>
            <person name="Gauthier G.M."/>
            <person name="Desjardins C.A."/>
            <person name="Gallo J.E."/>
            <person name="Holder J."/>
            <person name="Sullivan T.D."/>
            <person name="Marty A.J."/>
            <person name="Carmen J.C."/>
            <person name="Chen Z."/>
            <person name="Ding L."/>
            <person name="Gujja S."/>
            <person name="Magrini V."/>
            <person name="Misas E."/>
            <person name="Mitreva M."/>
            <person name="Priest M."/>
            <person name="Saif S."/>
            <person name="Whiston E.A."/>
            <person name="Young S."/>
            <person name="Zeng Q."/>
            <person name="Goldman W.E."/>
            <person name="Mardis E.R."/>
            <person name="Taylor J.W."/>
            <person name="McEwen J.G."/>
            <person name="Clay O.K."/>
            <person name="Klein B.S."/>
            <person name="Cuomo C.A."/>
        </authorList>
    </citation>
    <scope>NUCLEOTIDE SEQUENCE [LARGE SCALE GENOMIC DNA]</scope>
    <source>
        <strain evidence="8">UAMH 139</strain>
    </source>
</reference>
<dbReference type="GO" id="GO:0003677">
    <property type="term" value="F:DNA binding"/>
    <property type="evidence" value="ECO:0007669"/>
    <property type="project" value="UniProtKB-KW"/>
</dbReference>
<dbReference type="InterPro" id="IPR052783">
    <property type="entry name" value="Metabolic/Drug-Res_Regulator"/>
</dbReference>
<feature type="compositionally biased region" description="Pro residues" evidence="5">
    <location>
        <begin position="190"/>
        <end position="199"/>
    </location>
</feature>
<evidence type="ECO:0000313" key="8">
    <source>
        <dbReference type="Proteomes" id="UP000053573"/>
    </source>
</evidence>
<dbReference type="Proteomes" id="UP000053573">
    <property type="component" value="Unassembled WGS sequence"/>
</dbReference>
<gene>
    <name evidence="7" type="ORF">EMPG_12921</name>
</gene>
<dbReference type="GO" id="GO:0000981">
    <property type="term" value="F:DNA-binding transcription factor activity, RNA polymerase II-specific"/>
    <property type="evidence" value="ECO:0007669"/>
    <property type="project" value="InterPro"/>
</dbReference>
<dbReference type="InterPro" id="IPR036864">
    <property type="entry name" value="Zn2-C6_fun-type_DNA-bd_sf"/>
</dbReference>
<evidence type="ECO:0000259" key="6">
    <source>
        <dbReference type="PROSITE" id="PS50048"/>
    </source>
</evidence>
<feature type="domain" description="Zn(2)-C6 fungal-type" evidence="6">
    <location>
        <begin position="27"/>
        <end position="56"/>
    </location>
</feature>
<dbReference type="PANTHER" id="PTHR47655:SF3">
    <property type="entry name" value="ZN(II)2CYS6 TRANSCRIPTION FACTOR (EUROFUNG)"/>
    <property type="match status" value="1"/>
</dbReference>
<dbReference type="GO" id="GO:0008270">
    <property type="term" value="F:zinc ion binding"/>
    <property type="evidence" value="ECO:0007669"/>
    <property type="project" value="InterPro"/>
</dbReference>
<accession>A0A0H1BLM1</accession>
<evidence type="ECO:0000256" key="2">
    <source>
        <dbReference type="ARBA" id="ARBA00023125"/>
    </source>
</evidence>
<dbReference type="SMART" id="SM00066">
    <property type="entry name" value="GAL4"/>
    <property type="match status" value="1"/>
</dbReference>
<keyword evidence="4" id="KW-0539">Nucleus</keyword>
<dbReference type="Gene3D" id="4.10.240.10">
    <property type="entry name" value="Zn(2)-C6 fungal-type DNA-binding domain"/>
    <property type="match status" value="1"/>
</dbReference>
<keyword evidence="8" id="KW-1185">Reference proteome</keyword>
<dbReference type="STRING" id="2060906.A0A0H1BLM1"/>
<dbReference type="SUPFAM" id="SSF57701">
    <property type="entry name" value="Zn2/Cys6 DNA-binding domain"/>
    <property type="match status" value="1"/>
</dbReference>
<keyword evidence="1" id="KW-0805">Transcription regulation</keyword>
<comment type="caution">
    <text evidence="7">The sequence shown here is derived from an EMBL/GenBank/DDBJ whole genome shotgun (WGS) entry which is preliminary data.</text>
</comment>
<proteinExistence type="predicted"/>
<name>A0A0H1BLM1_9EURO</name>
<dbReference type="CDD" id="cd00067">
    <property type="entry name" value="GAL4"/>
    <property type="match status" value="1"/>
</dbReference>
<feature type="region of interest" description="Disordered" evidence="5">
    <location>
        <begin position="155"/>
        <end position="285"/>
    </location>
</feature>